<evidence type="ECO:0000313" key="2">
    <source>
        <dbReference type="Proteomes" id="UP001647509"/>
    </source>
</evidence>
<name>A0ACC5U975_9FLAO</name>
<keyword evidence="2" id="KW-1185">Reference proteome</keyword>
<protein>
    <submittedName>
        <fullName evidence="1">DUF1080 domain-containing protein</fullName>
    </submittedName>
</protein>
<proteinExistence type="predicted"/>
<dbReference type="Proteomes" id="UP001647509">
    <property type="component" value="Unassembled WGS sequence"/>
</dbReference>
<dbReference type="EMBL" id="JAHKPD010000013">
    <property type="protein sequence ID" value="MBU2950878.1"/>
    <property type="molecule type" value="Genomic_DNA"/>
</dbReference>
<gene>
    <name evidence="1" type="ORF">KO493_09225</name>
</gene>
<reference evidence="1" key="1">
    <citation type="submission" date="2021-05" db="EMBL/GenBank/DDBJ databases">
        <title>Draft genomes of bacteria isolated from model marine particles.</title>
        <authorList>
            <person name="Datta M.S."/>
            <person name="Schwartzman J.A."/>
            <person name="Enke T.N."/>
            <person name="Saavedra J."/>
            <person name="Cermak N."/>
            <person name="Cordero O.X."/>
        </authorList>
    </citation>
    <scope>NUCLEOTIDE SEQUENCE</scope>
    <source>
        <strain evidence="1">I2M19</strain>
    </source>
</reference>
<evidence type="ECO:0000313" key="1">
    <source>
        <dbReference type="EMBL" id="MBU2950878.1"/>
    </source>
</evidence>
<sequence>MVKQSQNLFNATTFVAFLIIWVMPVASWSQNINEAIEPNMKGKNSIDLLETGTLADWKVPSKHWSLVDKTIIGNTGGKVLFAPEWIYTKQQFSDFEFTCEMKLTGDKGRNTGLYFRMHPINFIQKKGNKTYVAASGYEFDAGYHHPGKKNMRGTLGDWYARPKLRVFPDQKLINELYKADDWNRLTIRARGNRIEYWMNAVKILDFVDTDPKGSRKGSIGFQIHDGSVMQVAYRNLVVRTLNPNK</sequence>
<comment type="caution">
    <text evidence="1">The sequence shown here is derived from an EMBL/GenBank/DDBJ whole genome shotgun (WGS) entry which is preliminary data.</text>
</comment>
<organism evidence="1 2">
    <name type="scientific">Pseudotamlana agarivorans</name>
    <dbReference type="NCBI Taxonomy" id="481183"/>
    <lineage>
        <taxon>Bacteria</taxon>
        <taxon>Pseudomonadati</taxon>
        <taxon>Bacteroidota</taxon>
        <taxon>Flavobacteriia</taxon>
        <taxon>Flavobacteriales</taxon>
        <taxon>Flavobacteriaceae</taxon>
        <taxon>Pseudotamlana</taxon>
    </lineage>
</organism>
<accession>A0ACC5U975</accession>